<dbReference type="InterPro" id="IPR039812">
    <property type="entry name" value="Vesicle-fus_ATPase"/>
</dbReference>
<dbReference type="SUPFAM" id="SSF50692">
    <property type="entry name" value="ADC-like"/>
    <property type="match status" value="1"/>
</dbReference>
<dbReference type="FunFam" id="3.40.50.300:FF:000166">
    <property type="entry name" value="vesicle-fusing ATPase isoform X1"/>
    <property type="match status" value="1"/>
</dbReference>
<evidence type="ECO:0000256" key="10">
    <source>
        <dbReference type="ARBA" id="ARBA00022927"/>
    </source>
</evidence>
<dbReference type="CDD" id="cd00009">
    <property type="entry name" value="AAA"/>
    <property type="match status" value="1"/>
</dbReference>
<keyword evidence="10 12" id="KW-0653">Protein transport</keyword>
<dbReference type="FunFam" id="3.40.50.300:FF:000187">
    <property type="entry name" value="Vesicular-fusion ATPase SEC18"/>
    <property type="match status" value="1"/>
</dbReference>
<proteinExistence type="inferred from homology"/>
<dbReference type="GO" id="GO:0043001">
    <property type="term" value="P:Golgi to plasma membrane protein transport"/>
    <property type="evidence" value="ECO:0007669"/>
    <property type="project" value="TreeGrafter"/>
</dbReference>
<name>A0AAV5V2U2_9BILA</name>
<evidence type="ECO:0000256" key="6">
    <source>
        <dbReference type="ARBA" id="ARBA00022490"/>
    </source>
</evidence>
<dbReference type="SMART" id="SM00382">
    <property type="entry name" value="AAA"/>
    <property type="match status" value="2"/>
</dbReference>
<keyword evidence="7" id="KW-0677">Repeat</keyword>
<evidence type="ECO:0000256" key="1">
    <source>
        <dbReference type="ARBA" id="ARBA00004496"/>
    </source>
</evidence>
<dbReference type="AlphaFoldDB" id="A0AAV5V2U2"/>
<feature type="domain" description="AAA+ ATPase" evidence="13">
    <location>
        <begin position="247"/>
        <end position="394"/>
    </location>
</feature>
<keyword evidence="12" id="KW-0378">Hydrolase</keyword>
<dbReference type="GO" id="GO:0046872">
    <property type="term" value="F:metal ion binding"/>
    <property type="evidence" value="ECO:0007669"/>
    <property type="project" value="UniProtKB-UniRule"/>
</dbReference>
<dbReference type="EC" id="3.6.4.6" evidence="4 12"/>
<evidence type="ECO:0000256" key="2">
    <source>
        <dbReference type="ARBA" id="ARBA00006914"/>
    </source>
</evidence>
<comment type="cofactor">
    <cofactor evidence="12">
        <name>Mg(2+)</name>
        <dbReference type="ChEBI" id="CHEBI:18420"/>
    </cofactor>
    <text evidence="12">Binds 1 Mg(2+) ion per subunit.</text>
</comment>
<dbReference type="EMBL" id="BTSY01000002">
    <property type="protein sequence ID" value="GMT13071.1"/>
    <property type="molecule type" value="Genomic_DNA"/>
</dbReference>
<organism evidence="15 16">
    <name type="scientific">Pristionchus fissidentatus</name>
    <dbReference type="NCBI Taxonomy" id="1538716"/>
    <lineage>
        <taxon>Eukaryota</taxon>
        <taxon>Metazoa</taxon>
        <taxon>Ecdysozoa</taxon>
        <taxon>Nematoda</taxon>
        <taxon>Chromadorea</taxon>
        <taxon>Rhabditida</taxon>
        <taxon>Rhabditina</taxon>
        <taxon>Diplogasteromorpha</taxon>
        <taxon>Diplogasteroidea</taxon>
        <taxon>Neodiplogasteridae</taxon>
        <taxon>Pristionchus</taxon>
    </lineage>
</organism>
<dbReference type="Gene3D" id="2.40.40.20">
    <property type="match status" value="1"/>
</dbReference>
<comment type="caution">
    <text evidence="15">The sequence shown here is derived from an EMBL/GenBank/DDBJ whole genome shotgun (WGS) entry which is preliminary data.</text>
</comment>
<dbReference type="Gene3D" id="1.10.8.60">
    <property type="match status" value="2"/>
</dbReference>
<dbReference type="PROSITE" id="PS00674">
    <property type="entry name" value="AAA"/>
    <property type="match status" value="1"/>
</dbReference>
<dbReference type="SUPFAM" id="SSF52540">
    <property type="entry name" value="P-loop containing nucleoside triphosphate hydrolases"/>
    <property type="match status" value="2"/>
</dbReference>
<evidence type="ECO:0000256" key="4">
    <source>
        <dbReference type="ARBA" id="ARBA00012674"/>
    </source>
</evidence>
<dbReference type="GO" id="GO:0035494">
    <property type="term" value="P:SNARE complex disassembly"/>
    <property type="evidence" value="ECO:0007669"/>
    <property type="project" value="InterPro"/>
</dbReference>
<evidence type="ECO:0000259" key="13">
    <source>
        <dbReference type="SMART" id="SM00382"/>
    </source>
</evidence>
<gene>
    <name evidence="15" type="ORF">PFISCL1PPCAC_4368</name>
</gene>
<evidence type="ECO:0000256" key="7">
    <source>
        <dbReference type="ARBA" id="ARBA00022737"/>
    </source>
</evidence>
<dbReference type="Pfam" id="PF02359">
    <property type="entry name" value="CDC48_N"/>
    <property type="match status" value="1"/>
</dbReference>
<dbReference type="Gene3D" id="3.10.330.10">
    <property type="match status" value="1"/>
</dbReference>
<evidence type="ECO:0000256" key="11">
    <source>
        <dbReference type="ARBA" id="ARBA00048883"/>
    </source>
</evidence>
<feature type="domain" description="CDC48 N-terminal subdomain" evidence="14">
    <location>
        <begin position="4"/>
        <end position="85"/>
    </location>
</feature>
<dbReference type="InterPro" id="IPR041569">
    <property type="entry name" value="AAA_lid_3"/>
</dbReference>
<dbReference type="PANTHER" id="PTHR23078">
    <property type="entry name" value="VESICULAR-FUSION PROTEIN NSF"/>
    <property type="match status" value="1"/>
</dbReference>
<dbReference type="InterPro" id="IPR003959">
    <property type="entry name" value="ATPase_AAA_core"/>
</dbReference>
<protein>
    <recommendedName>
        <fullName evidence="4 12">Vesicle-fusing ATPase</fullName>
        <ecNumber evidence="4 12">3.6.4.6</ecNumber>
    </recommendedName>
</protein>
<dbReference type="Gene3D" id="3.40.50.300">
    <property type="entry name" value="P-loop containing nucleotide triphosphate hydrolases"/>
    <property type="match status" value="2"/>
</dbReference>
<dbReference type="InterPro" id="IPR029067">
    <property type="entry name" value="CDC48_domain_2-like_sf"/>
</dbReference>
<dbReference type="GO" id="GO:0005795">
    <property type="term" value="C:Golgi stack"/>
    <property type="evidence" value="ECO:0007669"/>
    <property type="project" value="TreeGrafter"/>
</dbReference>
<sequence length="740" mass="81390">MLQRLKVVKVPTDELAYQNCAVVSPQILAGFTHIDVVTGPARHHIFTLKTDPTLKTDSIAFAVPQRKWGQLSLGDEVEVRPINLPHCIVAITFSVDFNNKKGETPEPLNSDAMARELSMQFRGRAFSKGELLVFKFADDKGKTHILSLIVKSIEGIQGVSDQKPQMVDCAKMLPDSGITFDKEEGASINLIGKSKGKSAYRSIINPDWDFSKLGVGGLDKEFTDIFRRAFASRVYPPEFIEQLGMKHVRGILLYGPPGTGKTLMARQIGKMLNAREPKIVNGPQILDKYVGESEANIRKLFAEAEEEQKRCGANSGLHIIIFDEIDAICKQRGSMAGSSSVHDTVVNQLLSKMDGVEQLNNVLVIGMTNRRDMIDEALLRPGRLELQMEINLPDEFGRLQILKIHTARMREYEKLDKDVDLPVLATKTKNFSGAEIEGLVRAAQSSAMNRLVKPGGKELIDPDAVEKLSIKMGDFEHALENDVKPAFGCAEDKLARFLREGMVIWGQELSHVLATGALMVETARTARSTVRCCLAGGSQTGKSALAAQIALNSGFPFVKVVSCLDMIGYSESAKCQIMKKSFDDAMRSPLSILFLDDIEELIDYCAIGPRFSNLVLRTITALLKQDPPPGHHLLVLATSSDRSFLHEFGFTKLFGRVIDVPMLSQSDHVLAVAEQSDLITLTPHETTEMVTRLDDLFLATLKGVGIKTLIGYLGAAGKCDEGHKVGELVSQLEQLALGLY</sequence>
<evidence type="ECO:0000256" key="8">
    <source>
        <dbReference type="ARBA" id="ARBA00022741"/>
    </source>
</evidence>
<evidence type="ECO:0000259" key="14">
    <source>
        <dbReference type="SMART" id="SM01073"/>
    </source>
</evidence>
<evidence type="ECO:0000256" key="3">
    <source>
        <dbReference type="ARBA" id="ARBA00011643"/>
    </source>
</evidence>
<comment type="similarity">
    <text evidence="2 12">Belongs to the AAA ATPase family.</text>
</comment>
<dbReference type="SUPFAM" id="SSF54585">
    <property type="entry name" value="Cdc48 domain 2-like"/>
    <property type="match status" value="1"/>
</dbReference>
<dbReference type="SMART" id="SM01073">
    <property type="entry name" value="CDC48_N"/>
    <property type="match status" value="1"/>
</dbReference>
<keyword evidence="9 12" id="KW-0067">ATP-binding</keyword>
<keyword evidence="8 12" id="KW-0547">Nucleotide-binding</keyword>
<accession>A0AAV5V2U2</accession>
<dbReference type="InterPro" id="IPR003338">
    <property type="entry name" value="CDC4_N-term_subdom"/>
</dbReference>
<dbReference type="Pfam" id="PF00004">
    <property type="entry name" value="AAA"/>
    <property type="match status" value="2"/>
</dbReference>
<dbReference type="Pfam" id="PF17862">
    <property type="entry name" value="AAA_lid_3"/>
    <property type="match status" value="1"/>
</dbReference>
<comment type="subunit">
    <text evidence="3">Homohexamer.</text>
</comment>
<feature type="domain" description="AAA+ ATPase" evidence="13">
    <location>
        <begin position="528"/>
        <end position="650"/>
    </location>
</feature>
<evidence type="ECO:0000256" key="5">
    <source>
        <dbReference type="ARBA" id="ARBA00022448"/>
    </source>
</evidence>
<dbReference type="InterPro" id="IPR003593">
    <property type="entry name" value="AAA+_ATPase"/>
</dbReference>
<comment type="catalytic activity">
    <reaction evidence="11 12">
        <text>ATP + H2O = ADP + phosphate + H(+)</text>
        <dbReference type="Rhea" id="RHEA:13065"/>
        <dbReference type="ChEBI" id="CHEBI:15377"/>
        <dbReference type="ChEBI" id="CHEBI:15378"/>
        <dbReference type="ChEBI" id="CHEBI:30616"/>
        <dbReference type="ChEBI" id="CHEBI:43474"/>
        <dbReference type="ChEBI" id="CHEBI:456216"/>
        <dbReference type="EC" id="3.6.4.6"/>
    </reaction>
</comment>
<keyword evidence="12" id="KW-0460">Magnesium</keyword>
<dbReference type="InterPro" id="IPR003960">
    <property type="entry name" value="ATPase_AAA_CS"/>
</dbReference>
<evidence type="ECO:0000313" key="16">
    <source>
        <dbReference type="Proteomes" id="UP001432322"/>
    </source>
</evidence>
<evidence type="ECO:0000313" key="15">
    <source>
        <dbReference type="EMBL" id="GMT13071.1"/>
    </source>
</evidence>
<keyword evidence="6 12" id="KW-0963">Cytoplasm</keyword>
<dbReference type="InterPro" id="IPR009010">
    <property type="entry name" value="Asp_de-COase-like_dom_sf"/>
</dbReference>
<dbReference type="GO" id="GO:0005524">
    <property type="term" value="F:ATP binding"/>
    <property type="evidence" value="ECO:0007669"/>
    <property type="project" value="UniProtKB-UniRule"/>
</dbReference>
<dbReference type="CDD" id="cd19504">
    <property type="entry name" value="RecA-like_NSF-SEC18_r1-like"/>
    <property type="match status" value="1"/>
</dbReference>
<keyword evidence="16" id="KW-1185">Reference proteome</keyword>
<dbReference type="GO" id="GO:0006891">
    <property type="term" value="P:intra-Golgi vesicle-mediated transport"/>
    <property type="evidence" value="ECO:0007669"/>
    <property type="project" value="TreeGrafter"/>
</dbReference>
<keyword evidence="5 12" id="KW-0813">Transport</keyword>
<keyword evidence="12" id="KW-0931">ER-Golgi transport</keyword>
<dbReference type="FunFam" id="1.10.8.60:FF:000026">
    <property type="entry name" value="vesicle-fusing ATPase isoform X1"/>
    <property type="match status" value="1"/>
</dbReference>
<dbReference type="Proteomes" id="UP001432322">
    <property type="component" value="Unassembled WGS sequence"/>
</dbReference>
<dbReference type="GO" id="GO:0016887">
    <property type="term" value="F:ATP hydrolysis activity"/>
    <property type="evidence" value="ECO:0007669"/>
    <property type="project" value="InterPro"/>
</dbReference>
<evidence type="ECO:0000256" key="12">
    <source>
        <dbReference type="RuleBase" id="RU367045"/>
    </source>
</evidence>
<comment type="subcellular location">
    <subcellularLocation>
        <location evidence="1 12">Cytoplasm</location>
    </subcellularLocation>
</comment>
<evidence type="ECO:0000256" key="9">
    <source>
        <dbReference type="ARBA" id="ARBA00022840"/>
    </source>
</evidence>
<comment type="function">
    <text evidence="12">Required for vesicle-mediated transport. Catalyzes the fusion of transport vesicles within the Golgi cisternae. Is also required for transport from the endoplasmic reticulum to the Golgi stack. Seems to function as a fusion protein required for the delivery of cargo proteins to all compartments of the Golgi stack independent of vesicle origin.</text>
</comment>
<dbReference type="InterPro" id="IPR027417">
    <property type="entry name" value="P-loop_NTPase"/>
</dbReference>
<keyword evidence="12" id="KW-0479">Metal-binding</keyword>
<dbReference type="PANTHER" id="PTHR23078:SF3">
    <property type="entry name" value="VESICLE-FUSING ATPASE"/>
    <property type="match status" value="1"/>
</dbReference>
<reference evidence="15" key="1">
    <citation type="submission" date="2023-10" db="EMBL/GenBank/DDBJ databases">
        <title>Genome assembly of Pristionchus species.</title>
        <authorList>
            <person name="Yoshida K."/>
            <person name="Sommer R.J."/>
        </authorList>
    </citation>
    <scope>NUCLEOTIDE SEQUENCE</scope>
    <source>
        <strain evidence="15">RS5133</strain>
    </source>
</reference>